<comment type="caution">
    <text evidence="1">The sequence shown here is derived from an EMBL/GenBank/DDBJ whole genome shotgun (WGS) entry which is preliminary data.</text>
</comment>
<dbReference type="InterPro" id="IPR011009">
    <property type="entry name" value="Kinase-like_dom_sf"/>
</dbReference>
<dbReference type="RefSeq" id="WP_340274772.1">
    <property type="nucleotide sequence ID" value="NZ_JBAKIA010000007.1"/>
</dbReference>
<proteinExistence type="predicted"/>
<protein>
    <submittedName>
        <fullName evidence="1">Aminoglycoside phosphotransferase family protein</fullName>
    </submittedName>
</protein>
<sequence>MIVPDSLAHIQSYPGGSDWLSGLPELFERCVESWDLSHLGQPFGGSNVSLAVPAEQHGQPVVLKIQFPSPECLHETTALSVWNGNGAIRLLDHNPQRSALLLERCQPGLYLADSKTADPLTVITDLLPRLWKPASEPFPSLMEIAHQWASQMPIDWQKAGKPCEFFLVEAALDHLKHLGSSQSEQVLLHQDLHGHNIISAQREPWLVIDPKPLAGEKAFSLAPIVRSFEFGHSRQAALNRLDRLSTDLGLDRERARGWTIAQTMAWSFDSDFGDQHYDTVRWLLGK</sequence>
<dbReference type="EMBL" id="JBAKIA010000007">
    <property type="protein sequence ID" value="MEJ8474952.1"/>
    <property type="molecule type" value="Genomic_DNA"/>
</dbReference>
<name>A0ABU8TLB5_9HYPH</name>
<organism evidence="1 2">
    <name type="scientific">Roseibium algae</name>
    <dbReference type="NCBI Taxonomy" id="3123038"/>
    <lineage>
        <taxon>Bacteria</taxon>
        <taxon>Pseudomonadati</taxon>
        <taxon>Pseudomonadota</taxon>
        <taxon>Alphaproteobacteria</taxon>
        <taxon>Hyphomicrobiales</taxon>
        <taxon>Stappiaceae</taxon>
        <taxon>Roseibium</taxon>
    </lineage>
</organism>
<dbReference type="Pfam" id="PF04655">
    <property type="entry name" value="APH_6_hur"/>
    <property type="match status" value="1"/>
</dbReference>
<gene>
    <name evidence="1" type="ORF">V6575_12715</name>
</gene>
<evidence type="ECO:0000313" key="2">
    <source>
        <dbReference type="Proteomes" id="UP001385499"/>
    </source>
</evidence>
<dbReference type="SUPFAM" id="SSF56112">
    <property type="entry name" value="Protein kinase-like (PK-like)"/>
    <property type="match status" value="1"/>
</dbReference>
<evidence type="ECO:0000313" key="1">
    <source>
        <dbReference type="EMBL" id="MEJ8474952.1"/>
    </source>
</evidence>
<dbReference type="Proteomes" id="UP001385499">
    <property type="component" value="Unassembled WGS sequence"/>
</dbReference>
<dbReference type="InterPro" id="IPR006748">
    <property type="entry name" value="NH2Glyco/OHUrea_AB-resist_kin"/>
</dbReference>
<reference evidence="1 2" key="1">
    <citation type="submission" date="2024-02" db="EMBL/GenBank/DDBJ databases">
        <title>Roseibium algae sp. nov., isolated from marine alga (Grateloupia sp.), showing potential in myo-inositol conversion.</title>
        <authorList>
            <person name="Wang Y."/>
        </authorList>
    </citation>
    <scope>NUCLEOTIDE SEQUENCE [LARGE SCALE GENOMIC DNA]</scope>
    <source>
        <strain evidence="1 2">H3510</strain>
    </source>
</reference>
<keyword evidence="2" id="KW-1185">Reference proteome</keyword>
<accession>A0ABU8TLB5</accession>